<dbReference type="Gene3D" id="3.30.1540.10">
    <property type="entry name" value="formyl-coa transferase, domain 3"/>
    <property type="match status" value="1"/>
</dbReference>
<keyword evidence="4" id="KW-1185">Reference proteome</keyword>
<comment type="similarity">
    <text evidence="1">Belongs to the CoA-transferase III family.</text>
</comment>
<dbReference type="OrthoDB" id="16747at2759"/>
<dbReference type="AlphaFoldDB" id="A0A1M2W629"/>
<dbReference type="OMA" id="VVIDPFR"/>
<comment type="caution">
    <text evidence="3">The sequence shown here is derived from an EMBL/GenBank/DDBJ whole genome shotgun (WGS) entry which is preliminary data.</text>
</comment>
<evidence type="ECO:0000313" key="3">
    <source>
        <dbReference type="EMBL" id="OJT15200.1"/>
    </source>
</evidence>
<dbReference type="EMBL" id="MNAD01000189">
    <property type="protein sequence ID" value="OJT15200.1"/>
    <property type="molecule type" value="Genomic_DNA"/>
</dbReference>
<dbReference type="SUPFAM" id="SSF89796">
    <property type="entry name" value="CoA-transferase family III (CaiB/BaiF)"/>
    <property type="match status" value="1"/>
</dbReference>
<dbReference type="InterPro" id="IPR050509">
    <property type="entry name" value="CoA-transferase_III"/>
</dbReference>
<protein>
    <submittedName>
        <fullName evidence="3">Alpha-methylacyl-CoA racemase</fullName>
    </submittedName>
</protein>
<gene>
    <name evidence="3" type="ORF">TRAPUB_8215</name>
</gene>
<sequence length="409" mass="43254">MPASPNKTGLPLSGIKVVEASLAPGPMAGMILADFGADVIRIDRPASSAASSPAPTPDVLGRGKRSIAVDPKTRSGYGVVRRLVEQADVLIDPFRPGVLERLGLGPEVFLDERKGTNARLIYARLVGFPRTGPHKDMAGHDLNYLALSGVLSMLPGTGKPEFPLNILADFAGGGVMCALGILLAIVERSKSGRGQIVNTDMVSGVRYLASFPLLLAQLRSPLFGASRGSGLLDGGAPFYNVYICADGGWMSVGCLEPQFFGAFLKHFLEALPEGFALEDGWRPSEDDQHDTDSWPRMKAFMERGFALHPRDYWVKAFDASDACAVPVLSADEAAALAAGASSHGGAVPRPHPKLERTPADAPLPGPADAILPRGAHTEEILTELGLDGRAREALRREGALGNQPTVAKL</sequence>
<dbReference type="InterPro" id="IPR003673">
    <property type="entry name" value="CoA-Trfase_fam_III"/>
</dbReference>
<dbReference type="PANTHER" id="PTHR48228:SF5">
    <property type="entry name" value="ALPHA-METHYLACYL-COA RACEMASE"/>
    <property type="match status" value="1"/>
</dbReference>
<feature type="region of interest" description="Disordered" evidence="2">
    <location>
        <begin position="341"/>
        <end position="363"/>
    </location>
</feature>
<organism evidence="3 4">
    <name type="scientific">Trametes pubescens</name>
    <name type="common">White-rot fungus</name>
    <dbReference type="NCBI Taxonomy" id="154538"/>
    <lineage>
        <taxon>Eukaryota</taxon>
        <taxon>Fungi</taxon>
        <taxon>Dikarya</taxon>
        <taxon>Basidiomycota</taxon>
        <taxon>Agaricomycotina</taxon>
        <taxon>Agaricomycetes</taxon>
        <taxon>Polyporales</taxon>
        <taxon>Polyporaceae</taxon>
        <taxon>Trametes</taxon>
    </lineage>
</organism>
<evidence type="ECO:0000256" key="2">
    <source>
        <dbReference type="SAM" id="MobiDB-lite"/>
    </source>
</evidence>
<evidence type="ECO:0000313" key="4">
    <source>
        <dbReference type="Proteomes" id="UP000184267"/>
    </source>
</evidence>
<accession>A0A1M2W629</accession>
<dbReference type="STRING" id="154538.A0A1M2W629"/>
<name>A0A1M2W629_TRAPU</name>
<dbReference type="Gene3D" id="3.40.50.10540">
    <property type="entry name" value="Crotonobetainyl-coa:carnitine coa-transferase, domain 1"/>
    <property type="match status" value="1"/>
</dbReference>
<reference evidence="3 4" key="1">
    <citation type="submission" date="2016-10" db="EMBL/GenBank/DDBJ databases">
        <title>Genome sequence of the basidiomycete white-rot fungus Trametes pubescens.</title>
        <authorList>
            <person name="Makela M.R."/>
            <person name="Granchi Z."/>
            <person name="Peng M."/>
            <person name="De Vries R.P."/>
            <person name="Grigoriev I."/>
            <person name="Riley R."/>
            <person name="Hilden K."/>
        </authorList>
    </citation>
    <scope>NUCLEOTIDE SEQUENCE [LARGE SCALE GENOMIC DNA]</scope>
    <source>
        <strain evidence="3 4">FBCC735</strain>
    </source>
</reference>
<dbReference type="GO" id="GO:0003824">
    <property type="term" value="F:catalytic activity"/>
    <property type="evidence" value="ECO:0007669"/>
    <property type="project" value="InterPro"/>
</dbReference>
<dbReference type="Proteomes" id="UP000184267">
    <property type="component" value="Unassembled WGS sequence"/>
</dbReference>
<dbReference type="PANTHER" id="PTHR48228">
    <property type="entry name" value="SUCCINYL-COA--D-CITRAMALATE COA-TRANSFERASE"/>
    <property type="match status" value="1"/>
</dbReference>
<evidence type="ECO:0000256" key="1">
    <source>
        <dbReference type="ARBA" id="ARBA00008383"/>
    </source>
</evidence>
<dbReference type="InterPro" id="IPR044855">
    <property type="entry name" value="CoA-Trfase_III_dom3_sf"/>
</dbReference>
<dbReference type="InterPro" id="IPR023606">
    <property type="entry name" value="CoA-Trfase_III_dom_1_sf"/>
</dbReference>
<dbReference type="Pfam" id="PF02515">
    <property type="entry name" value="CoA_transf_3"/>
    <property type="match status" value="1"/>
</dbReference>
<proteinExistence type="inferred from homology"/>